<feature type="transmembrane region" description="Helical" evidence="19">
    <location>
        <begin position="306"/>
        <end position="326"/>
    </location>
</feature>
<evidence type="ECO:0000313" key="20">
    <source>
        <dbReference type="EMBL" id="KQB85221.1"/>
    </source>
</evidence>
<keyword evidence="4" id="KW-0808">Transferase</keyword>
<dbReference type="RefSeq" id="WP_055121582.1">
    <property type="nucleotide sequence ID" value="NZ_LKST01000001.1"/>
</dbReference>
<evidence type="ECO:0000256" key="11">
    <source>
        <dbReference type="ARBA" id="ARBA00033270"/>
    </source>
</evidence>
<evidence type="ECO:0000256" key="7">
    <source>
        <dbReference type="ARBA" id="ARBA00022984"/>
    </source>
</evidence>
<evidence type="ECO:0000256" key="1">
    <source>
        <dbReference type="ARBA" id="ARBA00004141"/>
    </source>
</evidence>
<evidence type="ECO:0000256" key="18">
    <source>
        <dbReference type="SAM" id="MobiDB-lite"/>
    </source>
</evidence>
<dbReference type="InterPro" id="IPR018365">
    <property type="entry name" value="Cell_cycle_FtsW-rel_CS"/>
</dbReference>
<organism evidence="20 21">
    <name type="scientific">Corynebacterium oculi</name>
    <dbReference type="NCBI Taxonomy" id="1544416"/>
    <lineage>
        <taxon>Bacteria</taxon>
        <taxon>Bacillati</taxon>
        <taxon>Actinomycetota</taxon>
        <taxon>Actinomycetes</taxon>
        <taxon>Mycobacteriales</taxon>
        <taxon>Corynebacteriaceae</taxon>
        <taxon>Corynebacterium</taxon>
    </lineage>
</organism>
<dbReference type="GO" id="GO:0008955">
    <property type="term" value="F:peptidoglycan glycosyltransferase activity"/>
    <property type="evidence" value="ECO:0007669"/>
    <property type="project" value="UniProtKB-EC"/>
</dbReference>
<evidence type="ECO:0000256" key="17">
    <source>
        <dbReference type="ARBA" id="ARBA00049966"/>
    </source>
</evidence>
<evidence type="ECO:0000256" key="6">
    <source>
        <dbReference type="ARBA" id="ARBA00022960"/>
    </source>
</evidence>
<dbReference type="OrthoDB" id="9768187at2"/>
<evidence type="ECO:0000256" key="12">
    <source>
        <dbReference type="ARBA" id="ARBA00038053"/>
    </source>
</evidence>
<dbReference type="Proteomes" id="UP000050517">
    <property type="component" value="Unassembled WGS sequence"/>
</dbReference>
<dbReference type="PATRIC" id="fig|1544416.3.peg.362"/>
<dbReference type="PANTHER" id="PTHR30474:SF2">
    <property type="entry name" value="PEPTIDOGLYCAN GLYCOSYLTRANSFERASE FTSW-RELATED"/>
    <property type="match status" value="1"/>
</dbReference>
<dbReference type="GO" id="GO:0009252">
    <property type="term" value="P:peptidoglycan biosynthetic process"/>
    <property type="evidence" value="ECO:0007669"/>
    <property type="project" value="UniProtKB-UniPathway"/>
</dbReference>
<keyword evidence="8 19" id="KW-1133">Transmembrane helix</keyword>
<keyword evidence="3" id="KW-0328">Glycosyltransferase</keyword>
<keyword evidence="21" id="KW-1185">Reference proteome</keyword>
<comment type="function">
    <text evidence="17">Peptidoglycan polymerase that is essential for cell division.</text>
</comment>
<comment type="similarity">
    <text evidence="12">Belongs to the SEDS family. FtsW subfamily.</text>
</comment>
<evidence type="ECO:0000256" key="2">
    <source>
        <dbReference type="ARBA" id="ARBA00004752"/>
    </source>
</evidence>
<evidence type="ECO:0000256" key="3">
    <source>
        <dbReference type="ARBA" id="ARBA00022676"/>
    </source>
</evidence>
<comment type="subcellular location">
    <subcellularLocation>
        <location evidence="1">Membrane</location>
        <topology evidence="1">Multi-pass membrane protein</topology>
    </subcellularLocation>
</comment>
<reference evidence="20 21" key="1">
    <citation type="submission" date="2015-10" db="EMBL/GenBank/DDBJ databases">
        <title>Corynebacteirum lowii and Corynebacterium oculi species nova, derived from human clinical disease and and emended description of Corynebacterium mastiditis.</title>
        <authorList>
            <person name="Bernard K."/>
            <person name="Pacheco A.L."/>
            <person name="Mcdougall C."/>
            <person name="Burtx T."/>
            <person name="Weibe D."/>
            <person name="Tyler S."/>
            <person name="Olson A.B."/>
            <person name="Cnockaert M."/>
            <person name="Eguchi H."/>
            <person name="Kuwahara T."/>
            <person name="Nakayama-Imaohji H."/>
            <person name="Boudewijins M."/>
            <person name="Van Hoecke F."/>
            <person name="Bernier A.-M."/>
            <person name="Vandamme P."/>
        </authorList>
    </citation>
    <scope>NUCLEOTIDE SEQUENCE [LARGE SCALE GENOMIC DNA]</scope>
    <source>
        <strain evidence="20 21">NML 130210</strain>
    </source>
</reference>
<comment type="catalytic activity">
    <reaction evidence="16">
        <text>[GlcNAc-(1-&gt;4)-Mur2Ac(oyl-L-Ala-gamma-D-Glu-L-Lys-D-Ala-D-Ala)](n)-di-trans,octa-cis-undecaprenyl diphosphate + beta-D-GlcNAc-(1-&gt;4)-Mur2Ac(oyl-L-Ala-gamma-D-Glu-L-Lys-D-Ala-D-Ala)-di-trans,octa-cis-undecaprenyl diphosphate = [GlcNAc-(1-&gt;4)-Mur2Ac(oyl-L-Ala-gamma-D-Glu-L-Lys-D-Ala-D-Ala)](n+1)-di-trans,octa-cis-undecaprenyl diphosphate + di-trans,octa-cis-undecaprenyl diphosphate + H(+)</text>
        <dbReference type="Rhea" id="RHEA:23708"/>
        <dbReference type="Rhea" id="RHEA-COMP:9602"/>
        <dbReference type="Rhea" id="RHEA-COMP:9603"/>
        <dbReference type="ChEBI" id="CHEBI:15378"/>
        <dbReference type="ChEBI" id="CHEBI:58405"/>
        <dbReference type="ChEBI" id="CHEBI:60033"/>
        <dbReference type="ChEBI" id="CHEBI:78435"/>
        <dbReference type="EC" id="2.4.99.28"/>
    </reaction>
</comment>
<keyword evidence="7" id="KW-0573">Peptidoglycan synthesis</keyword>
<proteinExistence type="inferred from homology"/>
<name>A0A0Q0UBG2_9CORY</name>
<dbReference type="PANTHER" id="PTHR30474">
    <property type="entry name" value="CELL CYCLE PROTEIN"/>
    <property type="match status" value="1"/>
</dbReference>
<dbReference type="GO" id="GO:0032153">
    <property type="term" value="C:cell division site"/>
    <property type="evidence" value="ECO:0007669"/>
    <property type="project" value="TreeGrafter"/>
</dbReference>
<accession>A0A0Q0UBG2</accession>
<evidence type="ECO:0000256" key="15">
    <source>
        <dbReference type="ARBA" id="ARBA00044770"/>
    </source>
</evidence>
<evidence type="ECO:0000256" key="10">
    <source>
        <dbReference type="ARBA" id="ARBA00032370"/>
    </source>
</evidence>
<feature type="transmembrane region" description="Helical" evidence="19">
    <location>
        <begin position="103"/>
        <end position="121"/>
    </location>
</feature>
<feature type="region of interest" description="Disordered" evidence="18">
    <location>
        <begin position="422"/>
        <end position="523"/>
    </location>
</feature>
<dbReference type="EMBL" id="LKST01000001">
    <property type="protein sequence ID" value="KQB85221.1"/>
    <property type="molecule type" value="Genomic_DNA"/>
</dbReference>
<feature type="transmembrane region" description="Helical" evidence="19">
    <location>
        <begin position="372"/>
        <end position="393"/>
    </location>
</feature>
<evidence type="ECO:0000256" key="4">
    <source>
        <dbReference type="ARBA" id="ARBA00022679"/>
    </source>
</evidence>
<evidence type="ECO:0000256" key="14">
    <source>
        <dbReference type="ARBA" id="ARBA00041418"/>
    </source>
</evidence>
<dbReference type="EC" id="2.4.99.28" evidence="15"/>
<comment type="pathway">
    <text evidence="2">Cell wall biogenesis; peptidoglycan biosynthesis.</text>
</comment>
<gene>
    <name evidence="20" type="primary">ftsW_1</name>
    <name evidence="20" type="ORF">Cocul_00359</name>
</gene>
<dbReference type="PROSITE" id="PS00428">
    <property type="entry name" value="FTSW_RODA_SPOVE"/>
    <property type="match status" value="1"/>
</dbReference>
<dbReference type="GO" id="GO:0005886">
    <property type="term" value="C:plasma membrane"/>
    <property type="evidence" value="ECO:0007669"/>
    <property type="project" value="TreeGrafter"/>
</dbReference>
<evidence type="ECO:0000256" key="19">
    <source>
        <dbReference type="SAM" id="Phobius"/>
    </source>
</evidence>
<dbReference type="GO" id="GO:0015648">
    <property type="term" value="F:lipid-linked peptidoglycan transporter activity"/>
    <property type="evidence" value="ECO:0007669"/>
    <property type="project" value="TreeGrafter"/>
</dbReference>
<dbReference type="UniPathway" id="UPA00219"/>
<keyword evidence="5 19" id="KW-0812">Transmembrane</keyword>
<feature type="transmembrane region" description="Helical" evidence="19">
    <location>
        <begin position="338"/>
        <end position="360"/>
    </location>
</feature>
<dbReference type="Pfam" id="PF01098">
    <property type="entry name" value="FTSW_RODA_SPOVE"/>
    <property type="match status" value="1"/>
</dbReference>
<dbReference type="AlphaFoldDB" id="A0A0Q0UBG2"/>
<feature type="transmembrane region" description="Helical" evidence="19">
    <location>
        <begin position="37"/>
        <end position="61"/>
    </location>
</feature>
<dbReference type="InterPro" id="IPR001182">
    <property type="entry name" value="FtsW/RodA"/>
</dbReference>
<dbReference type="GO" id="GO:0008360">
    <property type="term" value="P:regulation of cell shape"/>
    <property type="evidence" value="ECO:0007669"/>
    <property type="project" value="UniProtKB-KW"/>
</dbReference>
<keyword evidence="6" id="KW-0133">Cell shape</keyword>
<evidence type="ECO:0000256" key="5">
    <source>
        <dbReference type="ARBA" id="ARBA00022692"/>
    </source>
</evidence>
<feature type="transmembrane region" description="Helical" evidence="19">
    <location>
        <begin position="217"/>
        <end position="237"/>
    </location>
</feature>
<feature type="transmembrane region" description="Helical" evidence="19">
    <location>
        <begin position="73"/>
        <end position="91"/>
    </location>
</feature>
<feature type="transmembrane region" description="Helical" evidence="19">
    <location>
        <begin position="141"/>
        <end position="160"/>
    </location>
</feature>
<sequence length="523" mass="56171">MSTITAPTAPTEPPSRIAQAIRRLNRAMDGQPGLDYLMLRITVFLLTGIGLVMVMSSSMTWSIIEGATVWSTALRQGSMVAAGLVMFWLCLKIPPQTVRKWSGGILLVAVVLLVMVLIPGIGTGREEVGSQSWIVLGPLRLQPSEFAKVAIAIFGSHFLANRRVESSGLRSPYTVFTGIAIVLMLLIMAEGDLGMAISFAIVVLFVLLFAGVSHRWIVAALAFGFLGMAAVLAVGGFRSNRFHVYFDALFGHFDDTRGTAFQSYQGFLSLADGSVGGVGLGQSRAKWFYLPEARNDFIFAIIGEELGLWGGVVVIALFGILGFFGFRTALRARDNYQSLLAATLTAGIVSQAFINIGYVVGLLPVTGIQLPMISAGGTSAIITLTSMGLLANVARHEPEAVSAVKSYGRPMFDRLLFIAEPDSPDAEAHPENGRRPQGLRRGRGEEDRQARFGQPVTGRPRRPAQTPRGVAHAARGGAGSGAPVDSPRSHRDYDSVPTRNPRPRGSASGGQRAPRQPRTRRSK</sequence>
<evidence type="ECO:0000256" key="8">
    <source>
        <dbReference type="ARBA" id="ARBA00022989"/>
    </source>
</evidence>
<evidence type="ECO:0000256" key="13">
    <source>
        <dbReference type="ARBA" id="ARBA00041185"/>
    </source>
</evidence>
<feature type="transmembrane region" description="Helical" evidence="19">
    <location>
        <begin position="195"/>
        <end position="212"/>
    </location>
</feature>
<dbReference type="GO" id="GO:0051301">
    <property type="term" value="P:cell division"/>
    <property type="evidence" value="ECO:0007669"/>
    <property type="project" value="InterPro"/>
</dbReference>
<evidence type="ECO:0000256" key="9">
    <source>
        <dbReference type="ARBA" id="ARBA00023136"/>
    </source>
</evidence>
<dbReference type="STRING" id="1544416.Cocul_00359"/>
<evidence type="ECO:0000313" key="21">
    <source>
        <dbReference type="Proteomes" id="UP000050517"/>
    </source>
</evidence>
<protein>
    <recommendedName>
        <fullName evidence="13">Probable peptidoglycan glycosyltransferase FtsW</fullName>
        <ecNumber evidence="15">2.4.99.28</ecNumber>
    </recommendedName>
    <alternativeName>
        <fullName evidence="14">Cell division protein FtsW</fullName>
    </alternativeName>
    <alternativeName>
        <fullName evidence="11">Cell wall polymerase</fullName>
    </alternativeName>
    <alternativeName>
        <fullName evidence="10">Peptidoglycan polymerase</fullName>
    </alternativeName>
</protein>
<evidence type="ECO:0000256" key="16">
    <source>
        <dbReference type="ARBA" id="ARBA00049902"/>
    </source>
</evidence>
<feature type="transmembrane region" description="Helical" evidence="19">
    <location>
        <begin position="172"/>
        <end position="189"/>
    </location>
</feature>
<keyword evidence="9 19" id="KW-0472">Membrane</keyword>
<comment type="caution">
    <text evidence="20">The sequence shown here is derived from an EMBL/GenBank/DDBJ whole genome shotgun (WGS) entry which is preliminary data.</text>
</comment>